<dbReference type="AlphaFoldDB" id="A0A0P1KLN1"/>
<gene>
    <name evidence="4" type="ORF">LAQU0_S01e01882g</name>
</gene>
<protein>
    <submittedName>
        <fullName evidence="4">LAQU0S01e01882g1_1</fullName>
    </submittedName>
</protein>
<feature type="compositionally biased region" description="Polar residues" evidence="2">
    <location>
        <begin position="326"/>
        <end position="343"/>
    </location>
</feature>
<feature type="region of interest" description="Disordered" evidence="2">
    <location>
        <begin position="126"/>
        <end position="148"/>
    </location>
</feature>
<evidence type="ECO:0000313" key="5">
    <source>
        <dbReference type="Proteomes" id="UP000236544"/>
    </source>
</evidence>
<dbReference type="SUPFAM" id="SSF57716">
    <property type="entry name" value="Glucocorticoid receptor-like (DNA-binding domain)"/>
    <property type="match status" value="1"/>
</dbReference>
<dbReference type="CDD" id="cd00202">
    <property type="entry name" value="ZnF_GATA"/>
    <property type="match status" value="1"/>
</dbReference>
<dbReference type="GO" id="GO:0043565">
    <property type="term" value="F:sequence-specific DNA binding"/>
    <property type="evidence" value="ECO:0007669"/>
    <property type="project" value="InterPro"/>
</dbReference>
<evidence type="ECO:0000259" key="3">
    <source>
        <dbReference type="PROSITE" id="PS50114"/>
    </source>
</evidence>
<dbReference type="InterPro" id="IPR000679">
    <property type="entry name" value="Znf_GATA"/>
</dbReference>
<organism evidence="4 5">
    <name type="scientific">Lachancea quebecensis</name>
    <dbReference type="NCBI Taxonomy" id="1654605"/>
    <lineage>
        <taxon>Eukaryota</taxon>
        <taxon>Fungi</taxon>
        <taxon>Dikarya</taxon>
        <taxon>Ascomycota</taxon>
        <taxon>Saccharomycotina</taxon>
        <taxon>Saccharomycetes</taxon>
        <taxon>Saccharomycetales</taxon>
        <taxon>Saccharomycetaceae</taxon>
        <taxon>Lachancea</taxon>
    </lineage>
</organism>
<dbReference type="Gene3D" id="3.30.50.10">
    <property type="entry name" value="Erythroid Transcription Factor GATA-1, subunit A"/>
    <property type="match status" value="1"/>
</dbReference>
<keyword evidence="1" id="KW-0863">Zinc-finger</keyword>
<dbReference type="PROSITE" id="PS00344">
    <property type="entry name" value="GATA_ZN_FINGER_1"/>
    <property type="match status" value="1"/>
</dbReference>
<accession>A0A0P1KLN1</accession>
<keyword evidence="1" id="KW-0479">Metal-binding</keyword>
<dbReference type="SMART" id="SM00401">
    <property type="entry name" value="ZnF_GATA"/>
    <property type="match status" value="1"/>
</dbReference>
<feature type="compositionally biased region" description="Polar residues" evidence="2">
    <location>
        <begin position="401"/>
        <end position="416"/>
    </location>
</feature>
<dbReference type="PROSITE" id="PS50114">
    <property type="entry name" value="GATA_ZN_FINGER_2"/>
    <property type="match status" value="1"/>
</dbReference>
<reference evidence="5" key="1">
    <citation type="submission" date="2015-10" db="EMBL/GenBank/DDBJ databases">
        <authorList>
            <person name="Devillers H."/>
        </authorList>
    </citation>
    <scope>NUCLEOTIDE SEQUENCE [LARGE SCALE GENOMIC DNA]</scope>
</reference>
<dbReference type="GO" id="GO:0006355">
    <property type="term" value="P:regulation of DNA-templated transcription"/>
    <property type="evidence" value="ECO:0007669"/>
    <property type="project" value="InterPro"/>
</dbReference>
<dbReference type="Proteomes" id="UP000236544">
    <property type="component" value="Unassembled WGS sequence"/>
</dbReference>
<feature type="region of interest" description="Disordered" evidence="2">
    <location>
        <begin position="1"/>
        <end position="20"/>
    </location>
</feature>
<feature type="compositionally biased region" description="Polar residues" evidence="2">
    <location>
        <begin position="362"/>
        <end position="372"/>
    </location>
</feature>
<keyword evidence="1" id="KW-0862">Zinc</keyword>
<dbReference type="OrthoDB" id="2162994at2759"/>
<proteinExistence type="predicted"/>
<keyword evidence="5" id="KW-1185">Reference proteome</keyword>
<name>A0A0P1KLN1_9SACH</name>
<feature type="compositionally biased region" description="Basic residues" evidence="2">
    <location>
        <begin position="280"/>
        <end position="291"/>
    </location>
</feature>
<evidence type="ECO:0000256" key="2">
    <source>
        <dbReference type="SAM" id="MobiDB-lite"/>
    </source>
</evidence>
<dbReference type="EMBL" id="LN890560">
    <property type="protein sequence ID" value="CUS20227.1"/>
    <property type="molecule type" value="Genomic_DNA"/>
</dbReference>
<dbReference type="GO" id="GO:0008270">
    <property type="term" value="F:zinc ion binding"/>
    <property type="evidence" value="ECO:0007669"/>
    <property type="project" value="UniProtKB-KW"/>
</dbReference>
<feature type="domain" description="GATA-type" evidence="3">
    <location>
        <begin position="432"/>
        <end position="470"/>
    </location>
</feature>
<evidence type="ECO:0000313" key="4">
    <source>
        <dbReference type="EMBL" id="CUS20227.1"/>
    </source>
</evidence>
<sequence length="528" mass="58115">MSTFSAPMVPTVSAGPETNTRRKRSFDDLLLPSLGFDSSHVYNHESSYLFHPVALDRHNKRARTAPASPTGVGSLTPHTSPLLNKGSINPISLPPVPSVLNLAQSCTSTTFRESLSNPEYIPSTPTLSRVAHRDSFPKPSQRGPLPSLRHLRLLPHPKVQEHAYRFPDTSENTPVWRESLMNWCKSENYHDYQQITKEVQRCVRPDSAPGLSILANVATISQKIPSILNPVDQFHDLSDSTSTDGVVTPPMSPRNATAAGRSGPLTFTPTLSEKLVQTIRQKRAGSHRKTNSFKAREMRKLLNNRDVLSIDSKGKVEKPTRKRKASSPSSPQQLVMKFSTLSPLRTPLSGVALPKGPVMGTTPPTSRDSLTRTPRRSISPVRAASPPRTHVFVLNEPRTPPMSSHTVANSSRSGGSPRSEVCQAKKTTSPKRTSNRTCISCLSSDSPCWRPSWTNKKQDQLCNSCGLRYKKTQTRCLNETCRKIPSKGELAIMKANGKFTRTNSDGTLTEGLGCLFCNSMVEIKEKPA</sequence>
<evidence type="ECO:0000256" key="1">
    <source>
        <dbReference type="PROSITE-ProRule" id="PRU00094"/>
    </source>
</evidence>
<feature type="region of interest" description="Disordered" evidence="2">
    <location>
        <begin position="280"/>
        <end position="433"/>
    </location>
</feature>
<feature type="region of interest" description="Disordered" evidence="2">
    <location>
        <begin position="240"/>
        <end position="265"/>
    </location>
</feature>
<dbReference type="InterPro" id="IPR013088">
    <property type="entry name" value="Znf_NHR/GATA"/>
</dbReference>